<dbReference type="InterPro" id="IPR038636">
    <property type="entry name" value="Wzi_sf"/>
</dbReference>
<evidence type="ECO:0000313" key="1">
    <source>
        <dbReference type="EMBL" id="GGG91776.1"/>
    </source>
</evidence>
<dbReference type="EMBL" id="BMER01000002">
    <property type="protein sequence ID" value="GGG91776.1"/>
    <property type="molecule type" value="Genomic_DNA"/>
</dbReference>
<keyword evidence="2" id="KW-1185">Reference proteome</keyword>
<accession>A0A917MCI7</accession>
<name>A0A917MCI7_9SPHI</name>
<dbReference type="Gene3D" id="2.40.160.130">
    <property type="entry name" value="Capsule assembly protein Wzi"/>
    <property type="match status" value="1"/>
</dbReference>
<reference evidence="1" key="1">
    <citation type="journal article" date="2014" name="Int. J. Syst. Evol. Microbiol.">
        <title>Complete genome sequence of Corynebacterium casei LMG S-19264T (=DSM 44701T), isolated from a smear-ripened cheese.</title>
        <authorList>
            <consortium name="US DOE Joint Genome Institute (JGI-PGF)"/>
            <person name="Walter F."/>
            <person name="Albersmeier A."/>
            <person name="Kalinowski J."/>
            <person name="Ruckert C."/>
        </authorList>
    </citation>
    <scope>NUCLEOTIDE SEQUENCE</scope>
    <source>
        <strain evidence="1">CGMCC 1.12195</strain>
    </source>
</reference>
<protein>
    <recommendedName>
        <fullName evidence="3">Gliding motility protein RemB</fullName>
    </recommendedName>
</protein>
<gene>
    <name evidence="1" type="ORF">GCM10007415_28060</name>
</gene>
<organism evidence="1 2">
    <name type="scientific">Parapedobacter pyrenivorans</name>
    <dbReference type="NCBI Taxonomy" id="1305674"/>
    <lineage>
        <taxon>Bacteria</taxon>
        <taxon>Pseudomonadati</taxon>
        <taxon>Bacteroidota</taxon>
        <taxon>Sphingobacteriia</taxon>
        <taxon>Sphingobacteriales</taxon>
        <taxon>Sphingobacteriaceae</taxon>
        <taxon>Parapedobacter</taxon>
    </lineage>
</organism>
<sequence>MLSLLTDFFYMMTRRLDYRSFRLLLLIVLLSGSLYDGNAQSTYQPYSYHFYQKLNNTLYDTGTRLHTALKPMIIDSALRARYDTLMQLGVRQRNSWGGRKLYNEHLVDIKKDEYTFYADFLPDFQIGRDFAGGGRTTWLNTRGAQAGVTVEDKFSLYVNFFENQGVFPDYVGDYIFTHTITPGQGYGKTMESNPRIKDWMYGSAVLSYTAAKYLNVTLAYDKNFIGDGYRSLLLSDVSSNYTSLKLTGELGNVQYMSMWAYMLDPMHPRSLDSVRRAGDNWKWGAFQYLDWNVDNRFSIGLFQSVVWGSRNAAGRRGFDFNYLNPIIFMRPVELTNTSSPDKMHLGLNTKYKALKNLTVYGQFLLGEFTAKEFFAGNGHVNNKWAAQLGFRGFDAFGIKDLNFLAEYNTARPYTYSHFDPVSNYSNYGQPLAHPWGANFRELVGILNYSYQRFDFSFHGTWGKFGTDPDSTTNYGNDIFKSYSTHLRVYGNRIGQGVSNNLLYANGRVSYLFNPKYNLRIEAGAVYRRHGVPSLGKHHQTGMFTLGLRASFRNFYYDF</sequence>
<evidence type="ECO:0000313" key="2">
    <source>
        <dbReference type="Proteomes" id="UP000660862"/>
    </source>
</evidence>
<proteinExistence type="predicted"/>
<reference evidence="1" key="2">
    <citation type="submission" date="2020-09" db="EMBL/GenBank/DDBJ databases">
        <authorList>
            <person name="Sun Q."/>
            <person name="Zhou Y."/>
        </authorList>
    </citation>
    <scope>NUCLEOTIDE SEQUENCE</scope>
    <source>
        <strain evidence="1">CGMCC 1.12195</strain>
    </source>
</reference>
<evidence type="ECO:0008006" key="3">
    <source>
        <dbReference type="Google" id="ProtNLM"/>
    </source>
</evidence>
<comment type="caution">
    <text evidence="1">The sequence shown here is derived from an EMBL/GenBank/DDBJ whole genome shotgun (WGS) entry which is preliminary data.</text>
</comment>
<dbReference type="AlphaFoldDB" id="A0A917MCI7"/>
<dbReference type="Proteomes" id="UP000660862">
    <property type="component" value="Unassembled WGS sequence"/>
</dbReference>